<dbReference type="PROSITE" id="PS50977">
    <property type="entry name" value="HTH_TETR_2"/>
    <property type="match status" value="1"/>
</dbReference>
<accession>A0A1Q8WTT5</accession>
<dbReference type="InterPro" id="IPR001647">
    <property type="entry name" value="HTH_TetR"/>
</dbReference>
<dbReference type="GO" id="GO:0003677">
    <property type="term" value="F:DNA binding"/>
    <property type="evidence" value="ECO:0007669"/>
    <property type="project" value="UniProtKB-UniRule"/>
</dbReference>
<dbReference type="Gene3D" id="1.10.357.10">
    <property type="entry name" value="Tetracycline Repressor, domain 2"/>
    <property type="match status" value="1"/>
</dbReference>
<dbReference type="EMBL" id="MSKS01000011">
    <property type="protein sequence ID" value="OLO71525.1"/>
    <property type="molecule type" value="Genomic_DNA"/>
</dbReference>
<dbReference type="EMBL" id="VICC01000007">
    <property type="protein sequence ID" value="TQD59754.1"/>
    <property type="molecule type" value="Genomic_DNA"/>
</dbReference>
<dbReference type="Pfam" id="PF00440">
    <property type="entry name" value="TetR_N"/>
    <property type="match status" value="1"/>
</dbReference>
<dbReference type="Proteomes" id="UP000185963">
    <property type="component" value="Unassembled WGS sequence"/>
</dbReference>
<dbReference type="InterPro" id="IPR050624">
    <property type="entry name" value="HTH-type_Tx_Regulator"/>
</dbReference>
<reference evidence="5 7" key="2">
    <citation type="submission" date="2019-06" db="EMBL/GenBank/DDBJ databases">
        <title>Draft genome sequence of Actinomyces oris CCUG 34288T.</title>
        <authorList>
            <person name="Salva-Serra F."/>
            <person name="Cardew S."/>
            <person name="Moore E."/>
        </authorList>
    </citation>
    <scope>NUCLEOTIDE SEQUENCE [LARGE SCALE GENOMIC DNA]</scope>
    <source>
        <strain evidence="5 7">CCUG 34288</strain>
    </source>
</reference>
<evidence type="ECO:0000313" key="7">
    <source>
        <dbReference type="Proteomes" id="UP000317942"/>
    </source>
</evidence>
<reference evidence="4 6" key="1">
    <citation type="submission" date="2016-12" db="EMBL/GenBank/DDBJ databases">
        <title>Genomic comparison of strains in the 'Actinomyces naeslundii' group.</title>
        <authorList>
            <person name="Mughal S.R."/>
            <person name="Do T."/>
            <person name="Gilbert S.C."/>
            <person name="Witherden E.A."/>
            <person name="Didelot X."/>
            <person name="Beighton D."/>
        </authorList>
    </citation>
    <scope>NUCLEOTIDE SEQUENCE [LARGE SCALE GENOMIC DNA]</scope>
    <source>
        <strain evidence="4 6">WE8B-23</strain>
    </source>
</reference>
<dbReference type="OrthoDB" id="3193022at2"/>
<evidence type="ECO:0000313" key="5">
    <source>
        <dbReference type="EMBL" id="TQD59754.1"/>
    </source>
</evidence>
<evidence type="ECO:0000256" key="1">
    <source>
        <dbReference type="ARBA" id="ARBA00023125"/>
    </source>
</evidence>
<organism evidence="4 6">
    <name type="scientific">Actinomyces oris</name>
    <dbReference type="NCBI Taxonomy" id="544580"/>
    <lineage>
        <taxon>Bacteria</taxon>
        <taxon>Bacillati</taxon>
        <taxon>Actinomycetota</taxon>
        <taxon>Actinomycetes</taxon>
        <taxon>Actinomycetales</taxon>
        <taxon>Actinomycetaceae</taxon>
        <taxon>Actinomyces</taxon>
    </lineage>
</organism>
<sequence length="181" mass="21140">MDARVYRSKVRIAEALFEKLAVYELDEISVSEVVAKAGVSRNTYYRHFSTKRSVLTFYIEELLREYLQGVEERGISDVEGILNYYFSFWGDRKEYVILLRRRQLLDLALDVQRKKFLEALPHSDLPWHGVSGVDETLVDLLFVGGMWNILLHWLDRGMDPKASEVVRTFLEELSVYAECLP</sequence>
<name>A0A1Q8WTT5_9ACTO</name>
<protein>
    <submittedName>
        <fullName evidence="5">TetR/AcrR family transcriptional regulator</fullName>
    </submittedName>
</protein>
<dbReference type="AlphaFoldDB" id="A0A1Q8WTT5"/>
<gene>
    <name evidence="4" type="ORF">BKH20_03955</name>
    <name evidence="5" type="ORF">FK267_11720</name>
</gene>
<evidence type="ECO:0000313" key="4">
    <source>
        <dbReference type="EMBL" id="OLO71525.1"/>
    </source>
</evidence>
<feature type="domain" description="HTH tetR-type" evidence="3">
    <location>
        <begin position="6"/>
        <end position="66"/>
    </location>
</feature>
<dbReference type="InterPro" id="IPR009057">
    <property type="entry name" value="Homeodomain-like_sf"/>
</dbReference>
<dbReference type="SUPFAM" id="SSF46689">
    <property type="entry name" value="Homeodomain-like"/>
    <property type="match status" value="1"/>
</dbReference>
<dbReference type="Proteomes" id="UP000317942">
    <property type="component" value="Unassembled WGS sequence"/>
</dbReference>
<proteinExistence type="predicted"/>
<dbReference type="PANTHER" id="PTHR43479">
    <property type="entry name" value="ACREF/ENVCD OPERON REPRESSOR-RELATED"/>
    <property type="match status" value="1"/>
</dbReference>
<feature type="DNA-binding region" description="H-T-H motif" evidence="2">
    <location>
        <begin position="29"/>
        <end position="48"/>
    </location>
</feature>
<evidence type="ECO:0000313" key="6">
    <source>
        <dbReference type="Proteomes" id="UP000185963"/>
    </source>
</evidence>
<dbReference type="PANTHER" id="PTHR43479:SF11">
    <property type="entry name" value="ACREF_ENVCD OPERON REPRESSOR-RELATED"/>
    <property type="match status" value="1"/>
</dbReference>
<comment type="caution">
    <text evidence="4">The sequence shown here is derived from an EMBL/GenBank/DDBJ whole genome shotgun (WGS) entry which is preliminary data.</text>
</comment>
<evidence type="ECO:0000256" key="2">
    <source>
        <dbReference type="PROSITE-ProRule" id="PRU00335"/>
    </source>
</evidence>
<keyword evidence="1 2" id="KW-0238">DNA-binding</keyword>
<evidence type="ECO:0000259" key="3">
    <source>
        <dbReference type="PROSITE" id="PS50977"/>
    </source>
</evidence>